<dbReference type="PANTHER" id="PTHR37984:SF5">
    <property type="entry name" value="PROTEIN NYNRIN-LIKE"/>
    <property type="match status" value="1"/>
</dbReference>
<dbReference type="Proteomes" id="UP000801492">
    <property type="component" value="Unassembled WGS sequence"/>
</dbReference>
<dbReference type="Gene3D" id="3.10.10.10">
    <property type="entry name" value="HIV Type 1 Reverse Transcriptase, subunit A, domain 1"/>
    <property type="match status" value="1"/>
</dbReference>
<dbReference type="InterPro" id="IPR043502">
    <property type="entry name" value="DNA/RNA_pol_sf"/>
</dbReference>
<evidence type="ECO:0000313" key="3">
    <source>
        <dbReference type="Proteomes" id="UP000801492"/>
    </source>
</evidence>
<dbReference type="Gene3D" id="3.30.420.10">
    <property type="entry name" value="Ribonuclease H-like superfamily/Ribonuclease H"/>
    <property type="match status" value="1"/>
</dbReference>
<dbReference type="GO" id="GO:0006955">
    <property type="term" value="P:immune response"/>
    <property type="evidence" value="ECO:0007669"/>
    <property type="project" value="InterPro"/>
</dbReference>
<evidence type="ECO:0000256" key="1">
    <source>
        <dbReference type="SAM" id="MobiDB-lite"/>
    </source>
</evidence>
<feature type="compositionally biased region" description="Polar residues" evidence="1">
    <location>
        <begin position="104"/>
        <end position="126"/>
    </location>
</feature>
<comment type="caution">
    <text evidence="2">The sequence shown here is derived from an EMBL/GenBank/DDBJ whole genome shotgun (WGS) entry which is preliminary data.</text>
</comment>
<dbReference type="OrthoDB" id="6754015at2759"/>
<reference evidence="2" key="1">
    <citation type="submission" date="2019-08" db="EMBL/GenBank/DDBJ databases">
        <title>The genome of the North American firefly Photinus pyralis.</title>
        <authorList>
            <consortium name="Photinus pyralis genome working group"/>
            <person name="Fallon T.R."/>
            <person name="Sander Lower S.E."/>
            <person name="Weng J.-K."/>
        </authorList>
    </citation>
    <scope>NUCLEOTIDE SEQUENCE</scope>
    <source>
        <strain evidence="2">TRF0915ILg1</strain>
        <tissue evidence="2">Whole body</tissue>
    </source>
</reference>
<dbReference type="InterPro" id="IPR018096">
    <property type="entry name" value="IL-4/IL-13_CS"/>
</dbReference>
<proteinExistence type="predicted"/>
<protein>
    <submittedName>
        <fullName evidence="2">Uncharacterized protein</fullName>
    </submittedName>
</protein>
<dbReference type="GO" id="GO:0005576">
    <property type="term" value="C:extracellular region"/>
    <property type="evidence" value="ECO:0007669"/>
    <property type="project" value="InterPro"/>
</dbReference>
<feature type="region of interest" description="Disordered" evidence="1">
    <location>
        <begin position="40"/>
        <end position="127"/>
    </location>
</feature>
<dbReference type="SUPFAM" id="SSF56672">
    <property type="entry name" value="DNA/RNA polymerases"/>
    <property type="match status" value="1"/>
</dbReference>
<evidence type="ECO:0000313" key="2">
    <source>
        <dbReference type="EMBL" id="KAF2899678.1"/>
    </source>
</evidence>
<dbReference type="PROSITE" id="PS00838">
    <property type="entry name" value="INTERLEUKIN_4_13"/>
    <property type="match status" value="1"/>
</dbReference>
<organism evidence="2 3">
    <name type="scientific">Ignelater luminosus</name>
    <name type="common">Cucubano</name>
    <name type="synonym">Pyrophorus luminosus</name>
    <dbReference type="NCBI Taxonomy" id="2038154"/>
    <lineage>
        <taxon>Eukaryota</taxon>
        <taxon>Metazoa</taxon>
        <taxon>Ecdysozoa</taxon>
        <taxon>Arthropoda</taxon>
        <taxon>Hexapoda</taxon>
        <taxon>Insecta</taxon>
        <taxon>Pterygota</taxon>
        <taxon>Neoptera</taxon>
        <taxon>Endopterygota</taxon>
        <taxon>Coleoptera</taxon>
        <taxon>Polyphaga</taxon>
        <taxon>Elateriformia</taxon>
        <taxon>Elateroidea</taxon>
        <taxon>Elateridae</taxon>
        <taxon>Agrypninae</taxon>
        <taxon>Pyrophorini</taxon>
        <taxon>Ignelater</taxon>
    </lineage>
</organism>
<dbReference type="AlphaFoldDB" id="A0A8K0D5A3"/>
<dbReference type="GO" id="GO:0071897">
    <property type="term" value="P:DNA biosynthetic process"/>
    <property type="evidence" value="ECO:0007669"/>
    <property type="project" value="UniProtKB-ARBA"/>
</dbReference>
<dbReference type="EMBL" id="VTPC01002687">
    <property type="protein sequence ID" value="KAF2899678.1"/>
    <property type="molecule type" value="Genomic_DNA"/>
</dbReference>
<dbReference type="GO" id="GO:0003676">
    <property type="term" value="F:nucleic acid binding"/>
    <property type="evidence" value="ECO:0007669"/>
    <property type="project" value="InterPro"/>
</dbReference>
<dbReference type="GO" id="GO:0005126">
    <property type="term" value="F:cytokine receptor binding"/>
    <property type="evidence" value="ECO:0007669"/>
    <property type="project" value="InterPro"/>
</dbReference>
<gene>
    <name evidence="2" type="ORF">ILUMI_06496</name>
</gene>
<name>A0A8K0D5A3_IGNLU</name>
<sequence>MKLTEGKLHVIKLTKPNNEVITQPEDIKKATEEFCKALYQTKTNAPEGKNDSERQSVRNAGPEEIPDIKKEEILRMEKTRERNKKFKPNSSAPSTPLAPDLAYRSTSSQKRQVNSSTKPFQVLSHNQDPRRPVARFAKNFSQVTCWNLSSITNSTKFIHGKDDFYSKQFRDLEVFIDKFKTISGCLLSRPHKVARHIDTGDATPIKQQYYQMSSSMLDIVNREIGKMFVMVQKKDGFLRFCFDGRQLNSVTKRDGYSLLYVSGTLDNLRDKDSYEETAFTVTRRGLFEFTVLPSGQNNSRQTLQQLMDNIFGLEFLYERVKDAGLVVNLKKCEFCGSTYNNLGFVVDKRGLKTDPDKVSSIVQFSTTKTTAEVRRFIDMANWVKVTTQELLRMLVHLYGCRKKLLSYRGRMSCLFGIEKYRPYVELTHFKIVTHHCALLWLYEHQLSSVVSDASKGSTKKFALKFAKTKVAEITVSVIQWVGVQKQQRKKLMKSERRALSQKHSGDLVPKVSSGEYQADGCKPYRYPATSTVFVNYREELDHQNPLLCCDQLDRVYEILRNRYPILINRNKVLMLQDNAPAHRFRLVQEKLQTLERIEVIPHPAHSPDLAPSDYGSPPHSPLNYYVLGLTLKDTLALAYQYAVANNKLIPESWRENQCAGIEWIYLFRQRHNSISLRTPEATSLGRATSFNETHVTLFFKNLKEVMEKHNLTALQIYNCDETGVTNVHKPPKILAPKHQKQVGKVTSAVREQYSGLEDILVILSHL</sequence>
<feature type="compositionally biased region" description="Basic and acidic residues" evidence="1">
    <location>
        <begin position="66"/>
        <end position="80"/>
    </location>
</feature>
<dbReference type="InterPro" id="IPR050951">
    <property type="entry name" value="Retrovirus_Pol_polyprotein"/>
</dbReference>
<keyword evidence="3" id="KW-1185">Reference proteome</keyword>
<accession>A0A8K0D5A3</accession>
<dbReference type="PANTHER" id="PTHR37984">
    <property type="entry name" value="PROTEIN CBG26694"/>
    <property type="match status" value="1"/>
</dbReference>
<dbReference type="InterPro" id="IPR036397">
    <property type="entry name" value="RNaseH_sf"/>
</dbReference>